<dbReference type="GO" id="GO:0043565">
    <property type="term" value="F:sequence-specific DNA binding"/>
    <property type="evidence" value="ECO:0007669"/>
    <property type="project" value="TreeGrafter"/>
</dbReference>
<evidence type="ECO:0000256" key="3">
    <source>
        <dbReference type="ARBA" id="ARBA00023125"/>
    </source>
</evidence>
<dbReference type="EMBL" id="PDVP01000017">
    <property type="protein sequence ID" value="PHP65263.1"/>
    <property type="molecule type" value="Genomic_DNA"/>
</dbReference>
<evidence type="ECO:0000259" key="5">
    <source>
        <dbReference type="PROSITE" id="PS50931"/>
    </source>
</evidence>
<protein>
    <submittedName>
        <fullName evidence="6">Transcriptional regulator</fullName>
    </submittedName>
</protein>
<evidence type="ECO:0000256" key="2">
    <source>
        <dbReference type="ARBA" id="ARBA00023015"/>
    </source>
</evidence>
<dbReference type="GO" id="GO:0003700">
    <property type="term" value="F:DNA-binding transcription factor activity"/>
    <property type="evidence" value="ECO:0007669"/>
    <property type="project" value="InterPro"/>
</dbReference>
<keyword evidence="2" id="KW-0805">Transcription regulation</keyword>
<dbReference type="GO" id="GO:0006351">
    <property type="term" value="P:DNA-templated transcription"/>
    <property type="evidence" value="ECO:0007669"/>
    <property type="project" value="TreeGrafter"/>
</dbReference>
<dbReference type="AlphaFoldDB" id="A0A2G1QIA5"/>
<comment type="similarity">
    <text evidence="1">Belongs to the LysR transcriptional regulatory family.</text>
</comment>
<dbReference type="PANTHER" id="PTHR30537:SF5">
    <property type="entry name" value="HTH-TYPE TRANSCRIPTIONAL ACTIVATOR TTDR-RELATED"/>
    <property type="match status" value="1"/>
</dbReference>
<dbReference type="InterPro" id="IPR036390">
    <property type="entry name" value="WH_DNA-bd_sf"/>
</dbReference>
<gene>
    <name evidence="6" type="ORF">CSC94_20385</name>
</gene>
<feature type="domain" description="HTH lysR-type" evidence="5">
    <location>
        <begin position="1"/>
        <end position="59"/>
    </location>
</feature>
<dbReference type="Proteomes" id="UP000221168">
    <property type="component" value="Unassembled WGS sequence"/>
</dbReference>
<dbReference type="PANTHER" id="PTHR30537">
    <property type="entry name" value="HTH-TYPE TRANSCRIPTIONAL REGULATOR"/>
    <property type="match status" value="1"/>
</dbReference>
<comment type="caution">
    <text evidence="6">The sequence shown here is derived from an EMBL/GenBank/DDBJ whole genome shotgun (WGS) entry which is preliminary data.</text>
</comment>
<dbReference type="InterPro" id="IPR005119">
    <property type="entry name" value="LysR_subst-bd"/>
</dbReference>
<keyword evidence="3" id="KW-0238">DNA-binding</keyword>
<evidence type="ECO:0000313" key="7">
    <source>
        <dbReference type="Proteomes" id="UP000221168"/>
    </source>
</evidence>
<dbReference type="Gene3D" id="3.40.190.290">
    <property type="match status" value="1"/>
</dbReference>
<reference evidence="6 7" key="1">
    <citation type="submission" date="2017-10" db="EMBL/GenBank/DDBJ databases">
        <title>Sedimentibacterium mangrovi gen. nov., sp. nov., a novel member of family Phyllobacteriacea isolated from mangrove sediment.</title>
        <authorList>
            <person name="Liao H."/>
            <person name="Tian Y."/>
        </authorList>
    </citation>
    <scope>NUCLEOTIDE SEQUENCE [LARGE SCALE GENOMIC DNA]</scope>
    <source>
        <strain evidence="6 7">X9-2-2</strain>
    </source>
</reference>
<sequence>MDKLRAMALLVATAETGSFSQTGRKFGLSPASVSRQIAELEDQLGVTLVLRSTRNLVLSEAGQLYVRQAEMILASVDAADAGMSAMQQAPTGVLRVHSRTMFGVAVLAPLQVDFARQYPDVTVELHLSEKAVRLREDGYDLDFRIAPPQEAGLMRKRLFLSQRIIVASPDYLDRMLPIEQPANLRAHNCLVYWLNGDPVTWRFRKDRAVEEIQVPSNFASNNGQVLLEAAKAGQGLALLDDYTVAADLASGRLRRVLGDYRTTNTTFEEGIYATFLEGIQIPQKLRVYLDFVSESWASKVRAVP</sequence>
<dbReference type="InterPro" id="IPR000847">
    <property type="entry name" value="LysR_HTH_N"/>
</dbReference>
<accession>A0A2G1QIA5</accession>
<dbReference type="Pfam" id="PF00126">
    <property type="entry name" value="HTH_1"/>
    <property type="match status" value="1"/>
</dbReference>
<dbReference type="Pfam" id="PF03466">
    <property type="entry name" value="LysR_substrate"/>
    <property type="match status" value="1"/>
</dbReference>
<evidence type="ECO:0000256" key="1">
    <source>
        <dbReference type="ARBA" id="ARBA00009437"/>
    </source>
</evidence>
<proteinExistence type="inferred from homology"/>
<dbReference type="OrthoDB" id="9786526at2"/>
<keyword evidence="4" id="KW-0804">Transcription</keyword>
<dbReference type="SUPFAM" id="SSF46785">
    <property type="entry name" value="Winged helix' DNA-binding domain"/>
    <property type="match status" value="1"/>
</dbReference>
<dbReference type="InterPro" id="IPR036388">
    <property type="entry name" value="WH-like_DNA-bd_sf"/>
</dbReference>
<dbReference type="Gene3D" id="1.10.10.10">
    <property type="entry name" value="Winged helix-like DNA-binding domain superfamily/Winged helix DNA-binding domain"/>
    <property type="match status" value="1"/>
</dbReference>
<dbReference type="PROSITE" id="PS50931">
    <property type="entry name" value="HTH_LYSR"/>
    <property type="match status" value="1"/>
</dbReference>
<dbReference type="SUPFAM" id="SSF53850">
    <property type="entry name" value="Periplasmic binding protein-like II"/>
    <property type="match status" value="1"/>
</dbReference>
<organism evidence="6 7">
    <name type="scientific">Zhengella mangrovi</name>
    <dbReference type="NCBI Taxonomy" id="1982044"/>
    <lineage>
        <taxon>Bacteria</taxon>
        <taxon>Pseudomonadati</taxon>
        <taxon>Pseudomonadota</taxon>
        <taxon>Alphaproteobacteria</taxon>
        <taxon>Hyphomicrobiales</taxon>
        <taxon>Notoacmeibacteraceae</taxon>
        <taxon>Zhengella</taxon>
    </lineage>
</organism>
<dbReference type="InterPro" id="IPR058163">
    <property type="entry name" value="LysR-type_TF_proteobact-type"/>
</dbReference>
<keyword evidence="7" id="KW-1185">Reference proteome</keyword>
<dbReference type="FunFam" id="1.10.10.10:FF:000001">
    <property type="entry name" value="LysR family transcriptional regulator"/>
    <property type="match status" value="1"/>
</dbReference>
<evidence type="ECO:0000256" key="4">
    <source>
        <dbReference type="ARBA" id="ARBA00023163"/>
    </source>
</evidence>
<evidence type="ECO:0000313" key="6">
    <source>
        <dbReference type="EMBL" id="PHP65263.1"/>
    </source>
</evidence>
<dbReference type="RefSeq" id="WP_099308221.1">
    <property type="nucleotide sequence ID" value="NZ_PDVP01000017.1"/>
</dbReference>
<name>A0A2G1QIA5_9HYPH</name>
<dbReference type="CDD" id="cd08422">
    <property type="entry name" value="PBP2_CrgA_like"/>
    <property type="match status" value="1"/>
</dbReference>